<dbReference type="EC" id="3.6.3.-" evidence="7"/>
<dbReference type="PROSITE" id="PS50893">
    <property type="entry name" value="ABC_TRANSPORTER_2"/>
    <property type="match status" value="2"/>
</dbReference>
<proteinExistence type="inferred from homology"/>
<dbReference type="STRING" id="92835.RS81_00316"/>
<dbReference type="RefSeq" id="WP_045274328.1">
    <property type="nucleotide sequence ID" value="NZ_BAAAUP010000008.1"/>
</dbReference>
<dbReference type="PROSITE" id="PS00211">
    <property type="entry name" value="ABC_TRANSPORTER_1"/>
    <property type="match status" value="1"/>
</dbReference>
<comment type="caution">
    <text evidence="7">The sequence shown here is derived from an EMBL/GenBank/DDBJ whole genome shotgun (WGS) entry which is preliminary data.</text>
</comment>
<dbReference type="GO" id="GO:0005524">
    <property type="term" value="F:ATP binding"/>
    <property type="evidence" value="ECO:0007669"/>
    <property type="project" value="UniProtKB-KW"/>
</dbReference>
<comment type="similarity">
    <text evidence="1">Belongs to the ABC transporter superfamily.</text>
</comment>
<dbReference type="CDD" id="cd03225">
    <property type="entry name" value="ABC_cobalt_CbiO_domain1"/>
    <property type="match status" value="2"/>
</dbReference>
<dbReference type="InterPro" id="IPR003593">
    <property type="entry name" value="AAA+_ATPase"/>
</dbReference>
<accession>A0A0M2HL94</accession>
<evidence type="ECO:0000256" key="3">
    <source>
        <dbReference type="ARBA" id="ARBA00022741"/>
    </source>
</evidence>
<dbReference type="Gene3D" id="3.40.50.300">
    <property type="entry name" value="P-loop containing nucleotide triphosphate hydrolases"/>
    <property type="match status" value="2"/>
</dbReference>
<name>A0A0M2HL94_9MICO</name>
<evidence type="ECO:0000259" key="6">
    <source>
        <dbReference type="PROSITE" id="PS50893"/>
    </source>
</evidence>
<dbReference type="Pfam" id="PF00005">
    <property type="entry name" value="ABC_tran"/>
    <property type="match status" value="2"/>
</dbReference>
<dbReference type="InterPro" id="IPR015856">
    <property type="entry name" value="ABC_transpr_CbiO/EcfA_su"/>
</dbReference>
<keyword evidence="7" id="KW-0378">Hydrolase</keyword>
<reference evidence="7 8" key="1">
    <citation type="submission" date="2015-02" db="EMBL/GenBank/DDBJ databases">
        <title>Draft genome sequences of ten Microbacterium spp. with emphasis on heavy metal contaminated environments.</title>
        <authorList>
            <person name="Corretto E."/>
        </authorList>
    </citation>
    <scope>NUCLEOTIDE SEQUENCE [LARGE SCALE GENOMIC DNA]</scope>
    <source>
        <strain evidence="7 8">DSM 12510</strain>
    </source>
</reference>
<keyword evidence="4 7" id="KW-0067">ATP-binding</keyword>
<dbReference type="GO" id="GO:0016887">
    <property type="term" value="F:ATP hydrolysis activity"/>
    <property type="evidence" value="ECO:0007669"/>
    <property type="project" value="InterPro"/>
</dbReference>
<keyword evidence="8" id="KW-1185">Reference proteome</keyword>
<dbReference type="Proteomes" id="UP000033956">
    <property type="component" value="Unassembled WGS sequence"/>
</dbReference>
<dbReference type="SUPFAM" id="SSF52540">
    <property type="entry name" value="P-loop containing nucleoside triphosphate hydrolases"/>
    <property type="match status" value="2"/>
</dbReference>
<evidence type="ECO:0000256" key="4">
    <source>
        <dbReference type="ARBA" id="ARBA00022840"/>
    </source>
</evidence>
<dbReference type="OrthoDB" id="501320at2"/>
<dbReference type="PATRIC" id="fig|92835.4.peg.328"/>
<evidence type="ECO:0000256" key="2">
    <source>
        <dbReference type="ARBA" id="ARBA00022448"/>
    </source>
</evidence>
<sequence>MTSDPVIRIENLSFRYPGADRDTLRNADLTIERGDFVAVVGGNGAAKTTLCKTLNGLIPHYWSGEFAGTVTVDGIDTFTSSVAALSDKVGYVYQDFQNQLVRPTVADEVAFGPINFGHHDHVERTIAAIEAVGLSGLESRFVWQLSGGQSHLTALAGVLALRPAVVVVDEPVAELDPAHAEEVYERLAEANREQGLTVIVIEHHAEFVARYAKSVVLMADGAPVWHLPVGEAMSRVDELEAHGIPAPQLVRAVRALGIAESPRTVTDAAALLQGRFEARAVHEGGTMTDAAPDAPSRDEPSRDASSLGTVRGAGAASVTDPTLPAMADTVVSASRVGHGYRSVGGGLTPVLRDLDLELRRGDRVALVGGNGAGKSTLLRLLAGIDVPREGIVTVDGIDSRSKSARRLAEHASYLHQRPQLMFLTGSVRDDIAMFPRSRRVADVDALVDRILDRMRLTEHADRDGRTLSGGQQRRATLGIGLAMRPALLLLDEPTSSLDTASREAVTALLADLADVIACTVVATHDMQLVAEWATRVIVLDGGAVAADVTPAELFADEALLTRTRLVPPEVTRLGAALGMHPLPLSVDEFVAGVAAPLLAGGVR</sequence>
<feature type="region of interest" description="Disordered" evidence="5">
    <location>
        <begin position="282"/>
        <end position="316"/>
    </location>
</feature>
<dbReference type="PANTHER" id="PTHR43553:SF21">
    <property type="entry name" value="ABC TRANSPORTER ATP-BINDING PROTEIN MA_1418-RELATED"/>
    <property type="match status" value="1"/>
</dbReference>
<dbReference type="PANTHER" id="PTHR43553">
    <property type="entry name" value="HEAVY METAL TRANSPORTER"/>
    <property type="match status" value="1"/>
</dbReference>
<keyword evidence="3" id="KW-0547">Nucleotide-binding</keyword>
<dbReference type="InterPro" id="IPR003439">
    <property type="entry name" value="ABC_transporter-like_ATP-bd"/>
</dbReference>
<dbReference type="InterPro" id="IPR027417">
    <property type="entry name" value="P-loop_NTPase"/>
</dbReference>
<dbReference type="EMBL" id="JYIZ01000026">
    <property type="protein sequence ID" value="KJL45134.1"/>
    <property type="molecule type" value="Genomic_DNA"/>
</dbReference>
<feature type="domain" description="ABC transporter" evidence="6">
    <location>
        <begin position="7"/>
        <end position="245"/>
    </location>
</feature>
<evidence type="ECO:0000313" key="7">
    <source>
        <dbReference type="EMBL" id="KJL45134.1"/>
    </source>
</evidence>
<dbReference type="SMART" id="SM00382">
    <property type="entry name" value="AAA"/>
    <property type="match status" value="2"/>
</dbReference>
<protein>
    <submittedName>
        <fullName evidence="7">HMP/thiamine import ATP-binding protein YkoD</fullName>
        <ecNumber evidence="7">3.6.3.-</ecNumber>
    </submittedName>
</protein>
<feature type="domain" description="ABC transporter" evidence="6">
    <location>
        <begin position="334"/>
        <end position="566"/>
    </location>
</feature>
<dbReference type="AlphaFoldDB" id="A0A0M2HL94"/>
<organism evidence="7 8">
    <name type="scientific">Microbacterium terrae</name>
    <dbReference type="NCBI Taxonomy" id="69369"/>
    <lineage>
        <taxon>Bacteria</taxon>
        <taxon>Bacillati</taxon>
        <taxon>Actinomycetota</taxon>
        <taxon>Actinomycetes</taxon>
        <taxon>Micrococcales</taxon>
        <taxon>Microbacteriaceae</taxon>
        <taxon>Microbacterium</taxon>
    </lineage>
</organism>
<dbReference type="GO" id="GO:0042626">
    <property type="term" value="F:ATPase-coupled transmembrane transporter activity"/>
    <property type="evidence" value="ECO:0007669"/>
    <property type="project" value="TreeGrafter"/>
</dbReference>
<dbReference type="InterPro" id="IPR050095">
    <property type="entry name" value="ECF_ABC_transporter_ATP-bd"/>
</dbReference>
<gene>
    <name evidence="7" type="primary">ykoD_1</name>
    <name evidence="7" type="ORF">RS81_00316</name>
</gene>
<keyword evidence="2" id="KW-0813">Transport</keyword>
<evidence type="ECO:0000256" key="1">
    <source>
        <dbReference type="ARBA" id="ARBA00005417"/>
    </source>
</evidence>
<evidence type="ECO:0000256" key="5">
    <source>
        <dbReference type="SAM" id="MobiDB-lite"/>
    </source>
</evidence>
<dbReference type="InterPro" id="IPR017871">
    <property type="entry name" value="ABC_transporter-like_CS"/>
</dbReference>
<evidence type="ECO:0000313" key="8">
    <source>
        <dbReference type="Proteomes" id="UP000033956"/>
    </source>
</evidence>
<dbReference type="GO" id="GO:0043190">
    <property type="term" value="C:ATP-binding cassette (ABC) transporter complex"/>
    <property type="evidence" value="ECO:0007669"/>
    <property type="project" value="TreeGrafter"/>
</dbReference>